<reference evidence="1 2" key="1">
    <citation type="journal article" date="2019" name="Sci. Rep.">
        <title>Orb-weaving spider Araneus ventricosus genome elucidates the spidroin gene catalogue.</title>
        <authorList>
            <person name="Kono N."/>
            <person name="Nakamura H."/>
            <person name="Ohtoshi R."/>
            <person name="Moran D.A.P."/>
            <person name="Shinohara A."/>
            <person name="Yoshida Y."/>
            <person name="Fujiwara M."/>
            <person name="Mori M."/>
            <person name="Tomita M."/>
            <person name="Arakawa K."/>
        </authorList>
    </citation>
    <scope>NUCLEOTIDE SEQUENCE [LARGE SCALE GENOMIC DNA]</scope>
</reference>
<protein>
    <submittedName>
        <fullName evidence="1">Uncharacterized protein</fullName>
    </submittedName>
</protein>
<sequence>MRGNSDYALKMILSHYAAVERRGTPISLHGHIVALRQQSKDGALRLCLECHIVALCSSRKTGATPNYALNAMLWHYAAVERRGALPIMPCMPYCGTTQQSKDGDSIMPSCHIVHYAAIERRGLPPTCCTDARVVHYAAVERWRVPSRLCLSCQHIVHLRSSRKTWALPIMPFMPYCGTSAAIERRGHTWIMPFMPYYGTASSQTGATPAYTFPRSFIKKVIKSNKWDPNIAH</sequence>
<dbReference type="AlphaFoldDB" id="A0A4Y2CFY7"/>
<dbReference type="EMBL" id="BGPR01000184">
    <property type="protein sequence ID" value="GBM02864.1"/>
    <property type="molecule type" value="Genomic_DNA"/>
</dbReference>
<evidence type="ECO:0000313" key="1">
    <source>
        <dbReference type="EMBL" id="GBM02864.1"/>
    </source>
</evidence>
<keyword evidence="2" id="KW-1185">Reference proteome</keyword>
<comment type="caution">
    <text evidence="1">The sequence shown here is derived from an EMBL/GenBank/DDBJ whole genome shotgun (WGS) entry which is preliminary data.</text>
</comment>
<accession>A0A4Y2CFY7</accession>
<organism evidence="1 2">
    <name type="scientific">Araneus ventricosus</name>
    <name type="common">Orbweaver spider</name>
    <name type="synonym">Epeira ventricosa</name>
    <dbReference type="NCBI Taxonomy" id="182803"/>
    <lineage>
        <taxon>Eukaryota</taxon>
        <taxon>Metazoa</taxon>
        <taxon>Ecdysozoa</taxon>
        <taxon>Arthropoda</taxon>
        <taxon>Chelicerata</taxon>
        <taxon>Arachnida</taxon>
        <taxon>Araneae</taxon>
        <taxon>Araneomorphae</taxon>
        <taxon>Entelegynae</taxon>
        <taxon>Araneoidea</taxon>
        <taxon>Araneidae</taxon>
        <taxon>Araneus</taxon>
    </lineage>
</organism>
<proteinExistence type="predicted"/>
<name>A0A4Y2CFY7_ARAVE</name>
<evidence type="ECO:0000313" key="2">
    <source>
        <dbReference type="Proteomes" id="UP000499080"/>
    </source>
</evidence>
<dbReference type="Proteomes" id="UP000499080">
    <property type="component" value="Unassembled WGS sequence"/>
</dbReference>
<gene>
    <name evidence="1" type="ORF">AVEN_52040_1</name>
</gene>